<accession>A0A1H6Q1G1</accession>
<dbReference type="SUPFAM" id="SSF75169">
    <property type="entry name" value="DsrEFH-like"/>
    <property type="match status" value="1"/>
</dbReference>
<dbReference type="Gene3D" id="3.40.1260.10">
    <property type="entry name" value="DsrEFH-like"/>
    <property type="match status" value="1"/>
</dbReference>
<dbReference type="AlphaFoldDB" id="A0A1H6Q1G1"/>
<dbReference type="NCBIfam" id="TIGR03011">
    <property type="entry name" value="sulf_tusB_dsrH"/>
    <property type="match status" value="1"/>
</dbReference>
<keyword evidence="2" id="KW-1185">Reference proteome</keyword>
<dbReference type="PANTHER" id="PTHR37526">
    <property type="entry name" value="PROTEIN TUSB"/>
    <property type="match status" value="1"/>
</dbReference>
<proteinExistence type="predicted"/>
<organism evidence="1 2">
    <name type="scientific">Allopseudospirillum japonicum</name>
    <dbReference type="NCBI Taxonomy" id="64971"/>
    <lineage>
        <taxon>Bacteria</taxon>
        <taxon>Pseudomonadati</taxon>
        <taxon>Pseudomonadota</taxon>
        <taxon>Gammaproteobacteria</taxon>
        <taxon>Oceanospirillales</taxon>
        <taxon>Oceanospirillaceae</taxon>
        <taxon>Allopseudospirillum</taxon>
    </lineage>
</organism>
<protein>
    <submittedName>
        <fullName evidence="1">tRNA 2-thiouridine synthesizing protein B</fullName>
    </submittedName>
</protein>
<dbReference type="OrthoDB" id="9795117at2"/>
<dbReference type="PANTHER" id="PTHR37526:SF1">
    <property type="entry name" value="PROTEIN TUSB"/>
    <property type="match status" value="1"/>
</dbReference>
<dbReference type="InterPro" id="IPR007215">
    <property type="entry name" value="Sulphur_relay_TusB/DsrH"/>
</dbReference>
<dbReference type="GO" id="GO:0002143">
    <property type="term" value="P:tRNA wobble position uridine thiolation"/>
    <property type="evidence" value="ECO:0007669"/>
    <property type="project" value="InterPro"/>
</dbReference>
<evidence type="ECO:0000313" key="2">
    <source>
        <dbReference type="Proteomes" id="UP000242999"/>
    </source>
</evidence>
<reference evidence="2" key="1">
    <citation type="submission" date="2016-10" db="EMBL/GenBank/DDBJ databases">
        <authorList>
            <person name="Varghese N."/>
            <person name="Submissions S."/>
        </authorList>
    </citation>
    <scope>NUCLEOTIDE SEQUENCE [LARGE SCALE GENOMIC DNA]</scope>
    <source>
        <strain evidence="2">DSM 7165</strain>
    </source>
</reference>
<dbReference type="Proteomes" id="UP000242999">
    <property type="component" value="Unassembled WGS sequence"/>
</dbReference>
<dbReference type="RefSeq" id="WP_093307736.1">
    <property type="nucleotide sequence ID" value="NZ_FNYH01000001.1"/>
</dbReference>
<name>A0A1H6Q1G1_9GAMM</name>
<sequence length="100" mass="11647">MATLHTVNQNLDTHDVLEHCLQVAHSGDGLLLLEEGIYAASVGSFARWHTRARTLNLYVLREDVLLRGMEERINPKYFRFVDYEGFTRLCLEYSKVVSWF</sequence>
<dbReference type="GO" id="GO:1990228">
    <property type="term" value="C:sulfurtransferase complex"/>
    <property type="evidence" value="ECO:0007669"/>
    <property type="project" value="TreeGrafter"/>
</dbReference>
<gene>
    <name evidence="1" type="ORF">SAMN05421831_10178</name>
</gene>
<evidence type="ECO:0000313" key="1">
    <source>
        <dbReference type="EMBL" id="SEI37683.1"/>
    </source>
</evidence>
<dbReference type="EMBL" id="FNYH01000001">
    <property type="protein sequence ID" value="SEI37683.1"/>
    <property type="molecule type" value="Genomic_DNA"/>
</dbReference>
<dbReference type="Pfam" id="PF04077">
    <property type="entry name" value="DsrH"/>
    <property type="match status" value="1"/>
</dbReference>
<dbReference type="InterPro" id="IPR027396">
    <property type="entry name" value="DsrEFH-like"/>
</dbReference>
<dbReference type="STRING" id="64971.SAMN05421831_10178"/>